<protein>
    <submittedName>
        <fullName evidence="5">Bet v I domain</fullName>
    </submittedName>
</protein>
<feature type="region of interest" description="Disordered" evidence="3">
    <location>
        <begin position="159"/>
        <end position="188"/>
    </location>
</feature>
<keyword evidence="6" id="KW-1185">Reference proteome</keyword>
<evidence type="ECO:0000256" key="1">
    <source>
        <dbReference type="ARBA" id="ARBA00009744"/>
    </source>
</evidence>
<dbReference type="GO" id="GO:0004864">
    <property type="term" value="F:protein phosphatase inhibitor activity"/>
    <property type="evidence" value="ECO:0007669"/>
    <property type="project" value="TreeGrafter"/>
</dbReference>
<comment type="similarity">
    <text evidence="1">Belongs to the BetVI family.</text>
</comment>
<dbReference type="GO" id="GO:0038023">
    <property type="term" value="F:signaling receptor activity"/>
    <property type="evidence" value="ECO:0007669"/>
    <property type="project" value="TreeGrafter"/>
</dbReference>
<dbReference type="Gene3D" id="3.30.530.20">
    <property type="match status" value="1"/>
</dbReference>
<evidence type="ECO:0000259" key="4">
    <source>
        <dbReference type="Pfam" id="PF00407"/>
    </source>
</evidence>
<dbReference type="InterPro" id="IPR000916">
    <property type="entry name" value="Bet_v_I/MLP"/>
</dbReference>
<comment type="caution">
    <text evidence="5">The sequence shown here is derived from an EMBL/GenBank/DDBJ whole genome shotgun (WGS) entry which is preliminary data.</text>
</comment>
<dbReference type="CDD" id="cd07816">
    <property type="entry name" value="Bet_v1-like"/>
    <property type="match status" value="1"/>
</dbReference>
<dbReference type="OMA" id="YINPENC"/>
<dbReference type="OrthoDB" id="1879545at2759"/>
<dbReference type="GO" id="GO:0006952">
    <property type="term" value="P:defense response"/>
    <property type="evidence" value="ECO:0007669"/>
    <property type="project" value="InterPro"/>
</dbReference>
<evidence type="ECO:0000256" key="2">
    <source>
        <dbReference type="ARBA" id="ARBA00022589"/>
    </source>
</evidence>
<evidence type="ECO:0000313" key="5">
    <source>
        <dbReference type="EMBL" id="OVA02902.1"/>
    </source>
</evidence>
<reference evidence="5 6" key="1">
    <citation type="journal article" date="2017" name="Mol. Plant">
        <title>The Genome of Medicinal Plant Macleaya cordata Provides New Insights into Benzylisoquinoline Alkaloids Metabolism.</title>
        <authorList>
            <person name="Liu X."/>
            <person name="Liu Y."/>
            <person name="Huang P."/>
            <person name="Ma Y."/>
            <person name="Qing Z."/>
            <person name="Tang Q."/>
            <person name="Cao H."/>
            <person name="Cheng P."/>
            <person name="Zheng Y."/>
            <person name="Yuan Z."/>
            <person name="Zhou Y."/>
            <person name="Liu J."/>
            <person name="Tang Z."/>
            <person name="Zhuo Y."/>
            <person name="Zhang Y."/>
            <person name="Yu L."/>
            <person name="Huang J."/>
            <person name="Yang P."/>
            <person name="Peng Q."/>
            <person name="Zhang J."/>
            <person name="Jiang W."/>
            <person name="Zhang Z."/>
            <person name="Lin K."/>
            <person name="Ro D.K."/>
            <person name="Chen X."/>
            <person name="Xiong X."/>
            <person name="Shang Y."/>
            <person name="Huang S."/>
            <person name="Zeng J."/>
        </authorList>
    </citation>
    <scope>NUCLEOTIDE SEQUENCE [LARGE SCALE GENOMIC DNA]</scope>
    <source>
        <strain evidence="6">cv. BLH2017</strain>
        <tissue evidence="5">Root</tissue>
    </source>
</reference>
<evidence type="ECO:0000313" key="6">
    <source>
        <dbReference type="Proteomes" id="UP000195402"/>
    </source>
</evidence>
<dbReference type="GO" id="GO:0010427">
    <property type="term" value="F:abscisic acid binding"/>
    <property type="evidence" value="ECO:0007669"/>
    <property type="project" value="TreeGrafter"/>
</dbReference>
<dbReference type="GO" id="GO:0009738">
    <property type="term" value="P:abscisic acid-activated signaling pathway"/>
    <property type="evidence" value="ECO:0007669"/>
    <property type="project" value="TreeGrafter"/>
</dbReference>
<dbReference type="PANTHER" id="PTHR31213">
    <property type="entry name" value="OS08G0374000 PROTEIN-RELATED"/>
    <property type="match status" value="1"/>
</dbReference>
<sequence>MRYELINEFDVAGASADDIWAVYSSPDLPKLVVQLLPTVFERIDVVEGDGGLGTILHLVYPPGSKPLTYKEKFVTIDNRKRPKEVLQIEGGYLEMGCTFYMDSFHILEKGCDSCTIKSITKYEVSDELAAEVSPFISIESLVPMARAISKYVLDQKKTGTTPTNGCNNNDGPKKHGHGHGHGNGGDHC</sequence>
<gene>
    <name evidence="5" type="ORF">BVC80_9095g102</name>
</gene>
<dbReference type="Pfam" id="PF00407">
    <property type="entry name" value="Bet_v_1"/>
    <property type="match status" value="1"/>
</dbReference>
<accession>A0A200PXF5</accession>
<dbReference type="PANTHER" id="PTHR31213:SF19">
    <property type="entry name" value="BET V I_MAJOR LATEX PROTEIN DOMAIN-CONTAINING PROTEIN"/>
    <property type="match status" value="1"/>
</dbReference>
<dbReference type="GO" id="GO:0009820">
    <property type="term" value="P:alkaloid metabolic process"/>
    <property type="evidence" value="ECO:0007669"/>
    <property type="project" value="UniProtKB-KW"/>
</dbReference>
<dbReference type="AlphaFoldDB" id="A0A200PXF5"/>
<organism evidence="5 6">
    <name type="scientific">Macleaya cordata</name>
    <name type="common">Five-seeded plume-poppy</name>
    <name type="synonym">Bocconia cordata</name>
    <dbReference type="NCBI Taxonomy" id="56857"/>
    <lineage>
        <taxon>Eukaryota</taxon>
        <taxon>Viridiplantae</taxon>
        <taxon>Streptophyta</taxon>
        <taxon>Embryophyta</taxon>
        <taxon>Tracheophyta</taxon>
        <taxon>Spermatophyta</taxon>
        <taxon>Magnoliopsida</taxon>
        <taxon>Ranunculales</taxon>
        <taxon>Papaveraceae</taxon>
        <taxon>Papaveroideae</taxon>
        <taxon>Macleaya</taxon>
    </lineage>
</organism>
<dbReference type="STRING" id="56857.A0A200PXF5"/>
<dbReference type="EMBL" id="MVGT01003947">
    <property type="protein sequence ID" value="OVA02902.1"/>
    <property type="molecule type" value="Genomic_DNA"/>
</dbReference>
<dbReference type="GO" id="GO:0005737">
    <property type="term" value="C:cytoplasm"/>
    <property type="evidence" value="ECO:0007669"/>
    <property type="project" value="TreeGrafter"/>
</dbReference>
<name>A0A200PXF5_MACCD</name>
<dbReference type="GO" id="GO:0005634">
    <property type="term" value="C:nucleus"/>
    <property type="evidence" value="ECO:0007669"/>
    <property type="project" value="TreeGrafter"/>
</dbReference>
<dbReference type="SUPFAM" id="SSF55961">
    <property type="entry name" value="Bet v1-like"/>
    <property type="match status" value="1"/>
</dbReference>
<feature type="compositionally biased region" description="Low complexity" evidence="3">
    <location>
        <begin position="159"/>
        <end position="170"/>
    </location>
</feature>
<feature type="domain" description="Bet v I/Major latex protein" evidence="4">
    <location>
        <begin position="30"/>
        <end position="154"/>
    </location>
</feature>
<dbReference type="InterPro" id="IPR050279">
    <property type="entry name" value="Plant_def-hormone_signal"/>
</dbReference>
<evidence type="ECO:0000256" key="3">
    <source>
        <dbReference type="SAM" id="MobiDB-lite"/>
    </source>
</evidence>
<dbReference type="Proteomes" id="UP000195402">
    <property type="component" value="Unassembled WGS sequence"/>
</dbReference>
<dbReference type="InterPro" id="IPR023393">
    <property type="entry name" value="START-like_dom_sf"/>
</dbReference>
<dbReference type="InParanoid" id="A0A200PXF5"/>
<proteinExistence type="inferred from homology"/>
<keyword evidence="2" id="KW-0017">Alkaloid metabolism</keyword>